<evidence type="ECO:0000256" key="7">
    <source>
        <dbReference type="ARBA" id="ARBA00022989"/>
    </source>
</evidence>
<comment type="subcellular location">
    <subcellularLocation>
        <location evidence="1">Membrane</location>
        <topology evidence="1">Multi-pass membrane protein</topology>
    </subcellularLocation>
</comment>
<protein>
    <recommendedName>
        <fullName evidence="12">OPT family small oligopeptide transporter</fullName>
    </recommendedName>
</protein>
<sequence length="782" mass="87918">MAGIASAAAVESTALEAQTKLRQLRNKQIVDPNLSDGYVDEVEDILEAGNVDEKVEGVHRLLEESPYPEVRAAVRNYDEDVPANTIRAWTIGLMFATLGSALNMLFSMRKPSIIITTYVAQLLCHPIGLLWTVVMPNREFKTLGLRWNLNPGPWNMKEHCLVVIMANVTFGNGNSYATDILLAQMKYYNQEWGWGWQILLVVTISMCGFGMAGMFRRILVDPAAMMWPSTLINTSLFYALHDHAPSDPSRTNGWSIGRYKWFMVVMAGSFAWYWFPGFIAPFLSVFAFVTWIKPQDPVINQLFGGWTGVSLIPLTFDWTQIAGYTLSPLIFPWHALANSLCGVIFFFVFMAIGVQYSNTFYSLYLPISDNLSYDNTGNPYNVSRVLNKDYTLDIEAYKSYSPLFLSTVFAIAFGISFATISALVVHSVLYHGPLIWQQMRNAGQVDQDIHLRLYSKYTKVPFWWYLALFLSIVGISLAAILTYHTAFPWWGFIVCMLLASVFYLPLGIIQGATNVGIGLNVLSEFMASYMFTGHPLAVLLFKGYSTVAQSQGIAFNSDMKMAQYMKVSPRTIFFAQIVAAIWSSIVQVSVINWALGSIDDICQPHQKNQFTCPNAETTFNSSIIWGVLGAQRVFGVGSLYAPYLWFFLVGAIVPVITWYLARKYPKSLWRFVNWPIIFGGSLSVPPATPLNYISWAIVGLFFNKWIRGRYRGWWMQYNYLTSAGLDVGLALCTIVIFFALQYTNTPMTDWWGSTTALNTMDSLGTAIVRPPPEGGTFGPSSW</sequence>
<keyword evidence="7 9" id="KW-1133">Transmembrane helix</keyword>
<evidence type="ECO:0000256" key="3">
    <source>
        <dbReference type="ARBA" id="ARBA00022448"/>
    </source>
</evidence>
<reference evidence="10 11" key="1">
    <citation type="journal article" date="2015" name="Genome Announc.">
        <title>Draft Genome Sequence and Gene Annotation of the Entomopathogenic Fungus Verticillium hemipterigenum.</title>
        <authorList>
            <person name="Horn F."/>
            <person name="Habel A."/>
            <person name="Scharf D.H."/>
            <person name="Dworschak J."/>
            <person name="Brakhage A.A."/>
            <person name="Guthke R."/>
            <person name="Hertweck C."/>
            <person name="Linde J."/>
        </authorList>
    </citation>
    <scope>NUCLEOTIDE SEQUENCE [LARGE SCALE GENOMIC DNA]</scope>
</reference>
<dbReference type="GO" id="GO:0035673">
    <property type="term" value="F:oligopeptide transmembrane transporter activity"/>
    <property type="evidence" value="ECO:0007669"/>
    <property type="project" value="InterPro"/>
</dbReference>
<keyword evidence="4 9" id="KW-0812">Transmembrane</keyword>
<feature type="transmembrane region" description="Helical" evidence="9">
    <location>
        <begin position="403"/>
        <end position="430"/>
    </location>
</feature>
<feature type="transmembrane region" description="Helical" evidence="9">
    <location>
        <begin position="86"/>
        <end position="106"/>
    </location>
</feature>
<name>A0A0A1T4E0_9HYPO</name>
<keyword evidence="11" id="KW-1185">Reference proteome</keyword>
<evidence type="ECO:0000313" key="11">
    <source>
        <dbReference type="Proteomes" id="UP000039046"/>
    </source>
</evidence>
<dbReference type="Proteomes" id="UP000039046">
    <property type="component" value="Unassembled WGS sequence"/>
</dbReference>
<evidence type="ECO:0000256" key="4">
    <source>
        <dbReference type="ARBA" id="ARBA00022692"/>
    </source>
</evidence>
<dbReference type="InterPro" id="IPR004813">
    <property type="entry name" value="OPT"/>
</dbReference>
<keyword evidence="5" id="KW-0571">Peptide transport</keyword>
<dbReference type="NCBIfam" id="TIGR00728">
    <property type="entry name" value="OPT_sfam"/>
    <property type="match status" value="1"/>
</dbReference>
<dbReference type="NCBIfam" id="TIGR00727">
    <property type="entry name" value="ISP4_OPT"/>
    <property type="match status" value="1"/>
</dbReference>
<keyword evidence="8 9" id="KW-0472">Membrane</keyword>
<gene>
    <name evidence="10" type="ORF">VHEMI00385</name>
</gene>
<feature type="transmembrane region" description="Helical" evidence="9">
    <location>
        <begin position="298"/>
        <end position="316"/>
    </location>
</feature>
<dbReference type="OrthoDB" id="9986677at2759"/>
<dbReference type="HOGENOM" id="CLU_004965_1_1_1"/>
<evidence type="ECO:0000256" key="2">
    <source>
        <dbReference type="ARBA" id="ARBA00008807"/>
    </source>
</evidence>
<dbReference type="InterPro" id="IPR004648">
    <property type="entry name" value="Oligpept_transpt"/>
</dbReference>
<feature type="transmembrane region" description="Helical" evidence="9">
    <location>
        <begin position="462"/>
        <end position="483"/>
    </location>
</feature>
<accession>A0A0A1T4E0</accession>
<keyword evidence="6" id="KW-0653">Protein transport</keyword>
<feature type="transmembrane region" description="Helical" evidence="9">
    <location>
        <begin position="489"/>
        <end position="509"/>
    </location>
</feature>
<dbReference type="AlphaFoldDB" id="A0A0A1T4E0"/>
<dbReference type="GO" id="GO:0015031">
    <property type="term" value="P:protein transport"/>
    <property type="evidence" value="ECO:0007669"/>
    <property type="project" value="UniProtKB-KW"/>
</dbReference>
<dbReference type="GO" id="GO:0016020">
    <property type="term" value="C:membrane"/>
    <property type="evidence" value="ECO:0007669"/>
    <property type="project" value="UniProtKB-SubCell"/>
</dbReference>
<evidence type="ECO:0000313" key="10">
    <source>
        <dbReference type="EMBL" id="CEJ80184.1"/>
    </source>
</evidence>
<evidence type="ECO:0000256" key="9">
    <source>
        <dbReference type="SAM" id="Phobius"/>
    </source>
</evidence>
<feature type="transmembrane region" description="Helical" evidence="9">
    <location>
        <begin position="113"/>
        <end position="134"/>
    </location>
</feature>
<keyword evidence="3" id="KW-0813">Transport</keyword>
<organism evidence="10 11">
    <name type="scientific">[Torrubiella] hemipterigena</name>
    <dbReference type="NCBI Taxonomy" id="1531966"/>
    <lineage>
        <taxon>Eukaryota</taxon>
        <taxon>Fungi</taxon>
        <taxon>Dikarya</taxon>
        <taxon>Ascomycota</taxon>
        <taxon>Pezizomycotina</taxon>
        <taxon>Sordariomycetes</taxon>
        <taxon>Hypocreomycetidae</taxon>
        <taxon>Hypocreales</taxon>
        <taxon>Clavicipitaceae</taxon>
        <taxon>Clavicipitaceae incertae sedis</taxon>
        <taxon>'Torrubiella' clade</taxon>
    </lineage>
</organism>
<feature type="transmembrane region" description="Helical" evidence="9">
    <location>
        <begin position="643"/>
        <end position="661"/>
    </location>
</feature>
<evidence type="ECO:0000256" key="8">
    <source>
        <dbReference type="ARBA" id="ARBA00023136"/>
    </source>
</evidence>
<evidence type="ECO:0000256" key="1">
    <source>
        <dbReference type="ARBA" id="ARBA00004141"/>
    </source>
</evidence>
<dbReference type="EMBL" id="CDHN01000001">
    <property type="protein sequence ID" value="CEJ80184.1"/>
    <property type="molecule type" value="Genomic_DNA"/>
</dbReference>
<evidence type="ECO:0000256" key="6">
    <source>
        <dbReference type="ARBA" id="ARBA00022927"/>
    </source>
</evidence>
<feature type="transmembrane region" description="Helical" evidence="9">
    <location>
        <begin position="270"/>
        <end position="292"/>
    </location>
</feature>
<feature type="transmembrane region" description="Helical" evidence="9">
    <location>
        <begin position="718"/>
        <end position="740"/>
    </location>
</feature>
<feature type="transmembrane region" description="Helical" evidence="9">
    <location>
        <begin position="336"/>
        <end position="356"/>
    </location>
</feature>
<feature type="transmembrane region" description="Helical" evidence="9">
    <location>
        <begin position="571"/>
        <end position="595"/>
    </location>
</feature>
<dbReference type="PANTHER" id="PTHR22601">
    <property type="entry name" value="ISP4 LIKE PROTEIN"/>
    <property type="match status" value="1"/>
</dbReference>
<comment type="similarity">
    <text evidence="2">Belongs to the oligopeptide OPT transporter family.</text>
</comment>
<proteinExistence type="inferred from homology"/>
<dbReference type="Pfam" id="PF03169">
    <property type="entry name" value="OPT"/>
    <property type="match status" value="1"/>
</dbReference>
<evidence type="ECO:0000256" key="5">
    <source>
        <dbReference type="ARBA" id="ARBA00022856"/>
    </source>
</evidence>
<evidence type="ECO:0008006" key="12">
    <source>
        <dbReference type="Google" id="ProtNLM"/>
    </source>
</evidence>
<feature type="transmembrane region" description="Helical" evidence="9">
    <location>
        <begin position="194"/>
        <end position="215"/>
    </location>
</feature>